<evidence type="ECO:0000259" key="8">
    <source>
        <dbReference type="PROSITE" id="PS50850"/>
    </source>
</evidence>
<proteinExistence type="predicted"/>
<dbReference type="PANTHER" id="PTHR42718">
    <property type="entry name" value="MAJOR FACILITATOR SUPERFAMILY MULTIDRUG TRANSPORTER MFSC"/>
    <property type="match status" value="1"/>
</dbReference>
<evidence type="ECO:0000256" key="6">
    <source>
        <dbReference type="ARBA" id="ARBA00023136"/>
    </source>
</evidence>
<evidence type="ECO:0000313" key="9">
    <source>
        <dbReference type="EMBL" id="MBA8956126.1"/>
    </source>
</evidence>
<dbReference type="GO" id="GO:0022857">
    <property type="term" value="F:transmembrane transporter activity"/>
    <property type="evidence" value="ECO:0007669"/>
    <property type="project" value="InterPro"/>
</dbReference>
<accession>A0A7W3QQY7</accession>
<gene>
    <name evidence="9" type="ORF">HNR61_007808</name>
</gene>
<dbReference type="InterPro" id="IPR004638">
    <property type="entry name" value="EmrB-like"/>
</dbReference>
<dbReference type="InterPro" id="IPR011701">
    <property type="entry name" value="MFS"/>
</dbReference>
<keyword evidence="6 7" id="KW-0472">Membrane</keyword>
<reference evidence="9 10" key="1">
    <citation type="submission" date="2020-08" db="EMBL/GenBank/DDBJ databases">
        <title>Genomic Encyclopedia of Type Strains, Phase IV (KMG-IV): sequencing the most valuable type-strain genomes for metagenomic binning, comparative biology and taxonomic classification.</title>
        <authorList>
            <person name="Goeker M."/>
        </authorList>
    </citation>
    <scope>NUCLEOTIDE SEQUENCE [LARGE SCALE GENOMIC DNA]</scope>
    <source>
        <strain evidence="9 10">DSM 44197</strain>
    </source>
</reference>
<keyword evidence="10" id="KW-1185">Reference proteome</keyword>
<feature type="transmembrane region" description="Helical" evidence="7">
    <location>
        <begin position="226"/>
        <end position="243"/>
    </location>
</feature>
<feature type="transmembrane region" description="Helical" evidence="7">
    <location>
        <begin position="299"/>
        <end position="320"/>
    </location>
</feature>
<evidence type="ECO:0000256" key="5">
    <source>
        <dbReference type="ARBA" id="ARBA00022989"/>
    </source>
</evidence>
<organism evidence="9 10">
    <name type="scientific">Actinomadura namibiensis</name>
    <dbReference type="NCBI Taxonomy" id="182080"/>
    <lineage>
        <taxon>Bacteria</taxon>
        <taxon>Bacillati</taxon>
        <taxon>Actinomycetota</taxon>
        <taxon>Actinomycetes</taxon>
        <taxon>Streptosporangiales</taxon>
        <taxon>Thermomonosporaceae</taxon>
        <taxon>Actinomadura</taxon>
    </lineage>
</organism>
<feature type="transmembrane region" description="Helical" evidence="7">
    <location>
        <begin position="459"/>
        <end position="481"/>
    </location>
</feature>
<dbReference type="EMBL" id="JACJIA010000014">
    <property type="protein sequence ID" value="MBA8956126.1"/>
    <property type="molecule type" value="Genomic_DNA"/>
</dbReference>
<dbReference type="AlphaFoldDB" id="A0A7W3QQY7"/>
<dbReference type="RefSeq" id="WP_182848070.1">
    <property type="nucleotide sequence ID" value="NZ_BAAALP010000007.1"/>
</dbReference>
<protein>
    <submittedName>
        <fullName evidence="9">EmrB/QacA subfamily drug resistance transporter</fullName>
    </submittedName>
</protein>
<keyword evidence="2" id="KW-0813">Transport</keyword>
<dbReference type="Gene3D" id="1.20.1720.10">
    <property type="entry name" value="Multidrug resistance protein D"/>
    <property type="match status" value="1"/>
</dbReference>
<dbReference type="InterPro" id="IPR020846">
    <property type="entry name" value="MFS_dom"/>
</dbReference>
<evidence type="ECO:0000313" key="10">
    <source>
        <dbReference type="Proteomes" id="UP000572680"/>
    </source>
</evidence>
<feature type="transmembrane region" description="Helical" evidence="7">
    <location>
        <begin position="46"/>
        <end position="64"/>
    </location>
</feature>
<name>A0A7W3QQY7_ACTNM</name>
<dbReference type="NCBIfam" id="TIGR00711">
    <property type="entry name" value="efflux_EmrB"/>
    <property type="match status" value="1"/>
</dbReference>
<comment type="caution">
    <text evidence="9">The sequence shown here is derived from an EMBL/GenBank/DDBJ whole genome shotgun (WGS) entry which is preliminary data.</text>
</comment>
<dbReference type="InterPro" id="IPR036259">
    <property type="entry name" value="MFS_trans_sf"/>
</dbReference>
<keyword evidence="3" id="KW-1003">Cell membrane</keyword>
<feature type="transmembrane region" description="Helical" evidence="7">
    <location>
        <begin position="162"/>
        <end position="184"/>
    </location>
</feature>
<sequence>MERHPRRWLILVVLCLSTLILVIDNNVLMVAIPALTRDLGATARDIQWITDAYILVAAGLLLTAGSLADRFGRRRVMVVGLAAFGAASLAAAYADSPAQLIAARALMGVGSALVLPSTLSILITVFDEEERRKATSAWSAAAVTGLIGGPILGGAMVTHLHWGSVFLINVPVVAVAIAAAYLLMPESRAPARRFDPLGAALSLVGMVALVWAIIELPQRGLGDPATLSGLAVAAVVLTAFVLWERRVAEPMVPLALFRNRDFTGGSLSLVLVQIGNGGLVLVITQYLQFVLGFTPTRAGLAMVPLALAVIVTNGVGAALGQRVGNRVLTTAGLGVLAGGFALMSTLRADDGFATVTATLVVFGIGAGLAQPAAIAALMGAVPARYAGVGPALNDTLQQAGAALGVAVLGSLLTGVFTGAMPGSAPEVARRSIGEALAVAERTGDQALAASARQAFTDGLAVTCSVSACAVLGAAVLAFVLIRGRGAGRTAPVEEQTPVTTS</sequence>
<dbReference type="Proteomes" id="UP000572680">
    <property type="component" value="Unassembled WGS sequence"/>
</dbReference>
<feature type="transmembrane region" description="Helical" evidence="7">
    <location>
        <begin position="264"/>
        <end position="287"/>
    </location>
</feature>
<evidence type="ECO:0000256" key="2">
    <source>
        <dbReference type="ARBA" id="ARBA00022448"/>
    </source>
</evidence>
<feature type="transmembrane region" description="Helical" evidence="7">
    <location>
        <begin position="9"/>
        <end position="34"/>
    </location>
</feature>
<evidence type="ECO:0000256" key="1">
    <source>
        <dbReference type="ARBA" id="ARBA00004651"/>
    </source>
</evidence>
<evidence type="ECO:0000256" key="4">
    <source>
        <dbReference type="ARBA" id="ARBA00022692"/>
    </source>
</evidence>
<feature type="transmembrane region" description="Helical" evidence="7">
    <location>
        <begin position="327"/>
        <end position="346"/>
    </location>
</feature>
<comment type="subcellular location">
    <subcellularLocation>
        <location evidence="1">Cell membrane</location>
        <topology evidence="1">Multi-pass membrane protein</topology>
    </subcellularLocation>
</comment>
<dbReference type="PANTHER" id="PTHR42718:SF42">
    <property type="entry name" value="EXPORT PROTEIN"/>
    <property type="match status" value="1"/>
</dbReference>
<evidence type="ECO:0000256" key="3">
    <source>
        <dbReference type="ARBA" id="ARBA00022475"/>
    </source>
</evidence>
<dbReference type="PROSITE" id="PS50850">
    <property type="entry name" value="MFS"/>
    <property type="match status" value="1"/>
</dbReference>
<feature type="transmembrane region" description="Helical" evidence="7">
    <location>
        <begin position="100"/>
        <end position="125"/>
    </location>
</feature>
<feature type="domain" description="Major facilitator superfamily (MFS) profile" evidence="8">
    <location>
        <begin position="10"/>
        <end position="484"/>
    </location>
</feature>
<dbReference type="Gene3D" id="1.20.1250.20">
    <property type="entry name" value="MFS general substrate transporter like domains"/>
    <property type="match status" value="1"/>
</dbReference>
<feature type="transmembrane region" description="Helical" evidence="7">
    <location>
        <begin position="137"/>
        <end position="156"/>
    </location>
</feature>
<feature type="transmembrane region" description="Helical" evidence="7">
    <location>
        <begin position="196"/>
        <end position="214"/>
    </location>
</feature>
<feature type="transmembrane region" description="Helical" evidence="7">
    <location>
        <begin position="352"/>
        <end position="378"/>
    </location>
</feature>
<feature type="transmembrane region" description="Helical" evidence="7">
    <location>
        <begin position="399"/>
        <end position="420"/>
    </location>
</feature>
<evidence type="ECO:0000256" key="7">
    <source>
        <dbReference type="SAM" id="Phobius"/>
    </source>
</evidence>
<keyword evidence="4 7" id="KW-0812">Transmembrane</keyword>
<feature type="transmembrane region" description="Helical" evidence="7">
    <location>
        <begin position="76"/>
        <end position="94"/>
    </location>
</feature>
<dbReference type="CDD" id="cd17321">
    <property type="entry name" value="MFS_MMR_MDR_like"/>
    <property type="match status" value="1"/>
</dbReference>
<keyword evidence="5 7" id="KW-1133">Transmembrane helix</keyword>
<dbReference type="GO" id="GO:0005886">
    <property type="term" value="C:plasma membrane"/>
    <property type="evidence" value="ECO:0007669"/>
    <property type="project" value="UniProtKB-SubCell"/>
</dbReference>
<dbReference type="SUPFAM" id="SSF103473">
    <property type="entry name" value="MFS general substrate transporter"/>
    <property type="match status" value="1"/>
</dbReference>
<dbReference type="Pfam" id="PF07690">
    <property type="entry name" value="MFS_1"/>
    <property type="match status" value="1"/>
</dbReference>